<dbReference type="CDD" id="cd03255">
    <property type="entry name" value="ABC_MJ0796_LolCDE_FtsE"/>
    <property type="match status" value="1"/>
</dbReference>
<dbReference type="PROSITE" id="PS50893">
    <property type="entry name" value="ABC_TRANSPORTER_2"/>
    <property type="match status" value="1"/>
</dbReference>
<evidence type="ECO:0000313" key="5">
    <source>
        <dbReference type="EMBL" id="ABU56400.1"/>
    </source>
</evidence>
<dbReference type="FunFam" id="3.40.50.300:FF:000032">
    <property type="entry name" value="Export ABC transporter ATP-binding protein"/>
    <property type="match status" value="1"/>
</dbReference>
<dbReference type="PROSITE" id="PS00211">
    <property type="entry name" value="ABC_TRANSPORTER_1"/>
    <property type="match status" value="1"/>
</dbReference>
<feature type="domain" description="ABC transporter" evidence="4">
    <location>
        <begin position="22"/>
        <end position="261"/>
    </location>
</feature>
<dbReference type="eggNOG" id="COG1136">
    <property type="taxonomic scope" value="Bacteria"/>
</dbReference>
<accession>A7NG13</accession>
<proteinExistence type="predicted"/>
<protein>
    <submittedName>
        <fullName evidence="5">ABC transporter related</fullName>
    </submittedName>
</protein>
<dbReference type="InterPro" id="IPR003439">
    <property type="entry name" value="ABC_transporter-like_ATP-bd"/>
</dbReference>
<dbReference type="GO" id="GO:0016887">
    <property type="term" value="F:ATP hydrolysis activity"/>
    <property type="evidence" value="ECO:0007669"/>
    <property type="project" value="InterPro"/>
</dbReference>
<dbReference type="GO" id="GO:0098796">
    <property type="term" value="C:membrane protein complex"/>
    <property type="evidence" value="ECO:0007669"/>
    <property type="project" value="UniProtKB-ARBA"/>
</dbReference>
<dbReference type="PANTHER" id="PTHR24220:SF648">
    <property type="entry name" value="ABC TRANSPORTER ATP-BINDING PROTEIN YTRE"/>
    <property type="match status" value="1"/>
</dbReference>
<keyword evidence="3" id="KW-0067">ATP-binding</keyword>
<dbReference type="InterPro" id="IPR015854">
    <property type="entry name" value="ABC_transpr_LolD-like"/>
</dbReference>
<sequence>MHPETEYITPVGAIDFVTEPVVRIEHVTKEFITGGNRFRALDDVSLDIHRGEMVAIMGPSGSGKSTLMTILGLLDVPTSGSYWLDGQDVSKLDRVQQARVRNQKLGFVFQNFNLLPRLTALKNVELPLVYGRVGAREREERARQALEAVGLGAKMNNRPNELSGGQKQRVAIARALVSNPAMVLADEPTGALDTRTGAEIMALFRQLNREQGITIVIVTHDPEIGKQMDRVIGLRDGRISENILQEYYHVVPAAEELELPMREKEPVAVPVIRTEQE</sequence>
<dbReference type="Gene3D" id="3.40.50.300">
    <property type="entry name" value="P-loop containing nucleotide triphosphate hydrolases"/>
    <property type="match status" value="1"/>
</dbReference>
<dbReference type="InterPro" id="IPR017911">
    <property type="entry name" value="MacB-like_ATP-bd"/>
</dbReference>
<dbReference type="STRING" id="383372.Rcas_0267"/>
<dbReference type="AlphaFoldDB" id="A7NG13"/>
<dbReference type="Proteomes" id="UP000000263">
    <property type="component" value="Chromosome"/>
</dbReference>
<dbReference type="GO" id="GO:0005524">
    <property type="term" value="F:ATP binding"/>
    <property type="evidence" value="ECO:0007669"/>
    <property type="project" value="UniProtKB-KW"/>
</dbReference>
<dbReference type="InterPro" id="IPR017871">
    <property type="entry name" value="ABC_transporter-like_CS"/>
</dbReference>
<dbReference type="OrthoDB" id="9804270at2"/>
<dbReference type="GO" id="GO:0022857">
    <property type="term" value="F:transmembrane transporter activity"/>
    <property type="evidence" value="ECO:0007669"/>
    <property type="project" value="UniProtKB-ARBA"/>
</dbReference>
<dbReference type="InterPro" id="IPR027417">
    <property type="entry name" value="P-loop_NTPase"/>
</dbReference>
<evidence type="ECO:0000259" key="4">
    <source>
        <dbReference type="PROSITE" id="PS50893"/>
    </source>
</evidence>
<keyword evidence="1" id="KW-0813">Transport</keyword>
<evidence type="ECO:0000256" key="2">
    <source>
        <dbReference type="ARBA" id="ARBA00022741"/>
    </source>
</evidence>
<dbReference type="KEGG" id="rca:Rcas_0267"/>
<dbReference type="RefSeq" id="WP_011997804.1">
    <property type="nucleotide sequence ID" value="NC_009767.1"/>
</dbReference>
<dbReference type="HOGENOM" id="CLU_000604_1_22_0"/>
<keyword evidence="2" id="KW-0547">Nucleotide-binding</keyword>
<organism evidence="5 6">
    <name type="scientific">Roseiflexus castenholzii (strain DSM 13941 / HLO8)</name>
    <dbReference type="NCBI Taxonomy" id="383372"/>
    <lineage>
        <taxon>Bacteria</taxon>
        <taxon>Bacillati</taxon>
        <taxon>Chloroflexota</taxon>
        <taxon>Chloroflexia</taxon>
        <taxon>Chloroflexales</taxon>
        <taxon>Roseiflexineae</taxon>
        <taxon>Roseiflexaceae</taxon>
        <taxon>Roseiflexus</taxon>
    </lineage>
</organism>
<dbReference type="Pfam" id="PF00005">
    <property type="entry name" value="ABC_tran"/>
    <property type="match status" value="1"/>
</dbReference>
<dbReference type="SMART" id="SM00382">
    <property type="entry name" value="AAA"/>
    <property type="match status" value="1"/>
</dbReference>
<dbReference type="GO" id="GO:0005886">
    <property type="term" value="C:plasma membrane"/>
    <property type="evidence" value="ECO:0007669"/>
    <property type="project" value="TreeGrafter"/>
</dbReference>
<evidence type="ECO:0000313" key="6">
    <source>
        <dbReference type="Proteomes" id="UP000000263"/>
    </source>
</evidence>
<dbReference type="InterPro" id="IPR003593">
    <property type="entry name" value="AAA+_ATPase"/>
</dbReference>
<gene>
    <name evidence="5" type="ordered locus">Rcas_0267</name>
</gene>
<keyword evidence="6" id="KW-1185">Reference proteome</keyword>
<evidence type="ECO:0000256" key="1">
    <source>
        <dbReference type="ARBA" id="ARBA00022448"/>
    </source>
</evidence>
<name>A7NG13_ROSCS</name>
<dbReference type="PANTHER" id="PTHR24220">
    <property type="entry name" value="IMPORT ATP-BINDING PROTEIN"/>
    <property type="match status" value="1"/>
</dbReference>
<evidence type="ECO:0000256" key="3">
    <source>
        <dbReference type="ARBA" id="ARBA00022840"/>
    </source>
</evidence>
<reference evidence="5 6" key="1">
    <citation type="submission" date="2007-08" db="EMBL/GenBank/DDBJ databases">
        <title>Complete sequence of Roseiflexus castenholzii DSM 13941.</title>
        <authorList>
            <consortium name="US DOE Joint Genome Institute"/>
            <person name="Copeland A."/>
            <person name="Lucas S."/>
            <person name="Lapidus A."/>
            <person name="Barry K."/>
            <person name="Glavina del Rio T."/>
            <person name="Dalin E."/>
            <person name="Tice H."/>
            <person name="Pitluck S."/>
            <person name="Thompson L.S."/>
            <person name="Brettin T."/>
            <person name="Bruce D."/>
            <person name="Detter J.C."/>
            <person name="Han C."/>
            <person name="Tapia R."/>
            <person name="Schmutz J."/>
            <person name="Larimer F."/>
            <person name="Land M."/>
            <person name="Hauser L."/>
            <person name="Kyrpides N."/>
            <person name="Mikhailova N."/>
            <person name="Bryant D.A."/>
            <person name="Hanada S."/>
            <person name="Tsukatani Y."/>
            <person name="Richardson P."/>
        </authorList>
    </citation>
    <scope>NUCLEOTIDE SEQUENCE [LARGE SCALE GENOMIC DNA]</scope>
    <source>
        <strain evidence="6">DSM 13941 / HLO8</strain>
    </source>
</reference>
<dbReference type="EMBL" id="CP000804">
    <property type="protein sequence ID" value="ABU56400.1"/>
    <property type="molecule type" value="Genomic_DNA"/>
</dbReference>
<dbReference type="SUPFAM" id="SSF52540">
    <property type="entry name" value="P-loop containing nucleoside triphosphate hydrolases"/>
    <property type="match status" value="1"/>
</dbReference>